<comment type="caution">
    <text evidence="2">The sequence shown here is derived from an EMBL/GenBank/DDBJ whole genome shotgun (WGS) entry which is preliminary data.</text>
</comment>
<dbReference type="Proteomes" id="UP000051015">
    <property type="component" value="Unassembled WGS sequence"/>
</dbReference>
<keyword evidence="1" id="KW-0812">Transmembrane</keyword>
<evidence type="ECO:0000256" key="1">
    <source>
        <dbReference type="SAM" id="Phobius"/>
    </source>
</evidence>
<keyword evidence="1" id="KW-1133">Transmembrane helix</keyword>
<accession>A0A0R2D6C4</accession>
<name>A0A0R2D6C4_9LACO</name>
<evidence type="ECO:0000313" key="2">
    <source>
        <dbReference type="EMBL" id="KRM96043.1"/>
    </source>
</evidence>
<evidence type="ECO:0008006" key="4">
    <source>
        <dbReference type="Google" id="ProtNLM"/>
    </source>
</evidence>
<dbReference type="EMBL" id="AYZD01000017">
    <property type="protein sequence ID" value="KRM96043.1"/>
    <property type="molecule type" value="Genomic_DNA"/>
</dbReference>
<reference evidence="2 3" key="1">
    <citation type="journal article" date="2015" name="Genome Announc.">
        <title>Expanding the biotechnology potential of lactobacilli through comparative genomics of 213 strains and associated genera.</title>
        <authorList>
            <person name="Sun Z."/>
            <person name="Harris H.M."/>
            <person name="McCann A."/>
            <person name="Guo C."/>
            <person name="Argimon S."/>
            <person name="Zhang W."/>
            <person name="Yang X."/>
            <person name="Jeffery I.B."/>
            <person name="Cooney J.C."/>
            <person name="Kagawa T.F."/>
            <person name="Liu W."/>
            <person name="Song Y."/>
            <person name="Salvetti E."/>
            <person name="Wrobel A."/>
            <person name="Rasinkangas P."/>
            <person name="Parkhill J."/>
            <person name="Rea M.C."/>
            <person name="O'Sullivan O."/>
            <person name="Ritari J."/>
            <person name="Douillard F.P."/>
            <person name="Paul Ross R."/>
            <person name="Yang R."/>
            <person name="Briner A.E."/>
            <person name="Felis G.E."/>
            <person name="de Vos W.M."/>
            <person name="Barrangou R."/>
            <person name="Klaenhammer T.R."/>
            <person name="Caufield P.W."/>
            <person name="Cui Y."/>
            <person name="Zhang H."/>
            <person name="O'Toole P.W."/>
        </authorList>
    </citation>
    <scope>NUCLEOTIDE SEQUENCE [LARGE SCALE GENOMIC DNA]</scope>
    <source>
        <strain evidence="2 3">DSM 21051</strain>
    </source>
</reference>
<dbReference type="AlphaFoldDB" id="A0A0R2D6C4"/>
<dbReference type="OrthoDB" id="2249491at2"/>
<dbReference type="STRING" id="1423725.FC19_GL001110"/>
<dbReference type="RefSeq" id="WP_057876117.1">
    <property type="nucleotide sequence ID" value="NZ_AYZD01000017.1"/>
</dbReference>
<gene>
    <name evidence="2" type="ORF">FC19_GL001110</name>
</gene>
<organism evidence="2 3">
    <name type="scientific">Liquorilactobacillus aquaticus DSM 21051</name>
    <dbReference type="NCBI Taxonomy" id="1423725"/>
    <lineage>
        <taxon>Bacteria</taxon>
        <taxon>Bacillati</taxon>
        <taxon>Bacillota</taxon>
        <taxon>Bacilli</taxon>
        <taxon>Lactobacillales</taxon>
        <taxon>Lactobacillaceae</taxon>
        <taxon>Liquorilactobacillus</taxon>
    </lineage>
</organism>
<dbReference type="InterPro" id="IPR032083">
    <property type="entry name" value="DUF4811"/>
</dbReference>
<evidence type="ECO:0000313" key="3">
    <source>
        <dbReference type="Proteomes" id="UP000051015"/>
    </source>
</evidence>
<proteinExistence type="predicted"/>
<keyword evidence="1" id="KW-0472">Membrane</keyword>
<feature type="transmembrane region" description="Helical" evidence="1">
    <location>
        <begin position="30"/>
        <end position="49"/>
    </location>
</feature>
<protein>
    <recommendedName>
        <fullName evidence="4">DUF4811 domain-containing protein</fullName>
    </recommendedName>
</protein>
<dbReference type="PATRIC" id="fig|1423725.3.peg.1144"/>
<dbReference type="Pfam" id="PF16069">
    <property type="entry name" value="DUF4811"/>
    <property type="match status" value="1"/>
</dbReference>
<keyword evidence="3" id="KW-1185">Reference proteome</keyword>
<sequence>MILLILTISTICFFISYVYVAEKKKRLLTAAISAFVMLLSIFMIVANFYSHYGMTKTTSIKQQQIYPVSTFGETKLILYRPIGTKGKENVWIYASKKNQKTPKHTQANEYTSNKVAVSPDEQAYLKTAETRWTYKSKTYKFLFGIAQNNKQLIKRINTLILPKSWERLSVSQAQRLKKRLKSSQAQAQLKEQISRDVKTEMAAKIEENPSLAKDQAAQAALIKQLSAQAQKKAVEQIINEIKKD</sequence>